<protein>
    <submittedName>
        <fullName evidence="2">Uncharacterized protein</fullName>
    </submittedName>
</protein>
<organism evidence="1 2">
    <name type="scientific">Romanomermis culicivorax</name>
    <name type="common">Nematode worm</name>
    <dbReference type="NCBI Taxonomy" id="13658"/>
    <lineage>
        <taxon>Eukaryota</taxon>
        <taxon>Metazoa</taxon>
        <taxon>Ecdysozoa</taxon>
        <taxon>Nematoda</taxon>
        <taxon>Enoplea</taxon>
        <taxon>Dorylaimia</taxon>
        <taxon>Mermithida</taxon>
        <taxon>Mermithoidea</taxon>
        <taxon>Mermithidae</taxon>
        <taxon>Romanomermis</taxon>
    </lineage>
</organism>
<reference evidence="2" key="1">
    <citation type="submission" date="2022-11" db="UniProtKB">
        <authorList>
            <consortium name="WormBaseParasite"/>
        </authorList>
    </citation>
    <scope>IDENTIFICATION</scope>
</reference>
<sequence length="102" mass="11773">MSKLQEEVARISFEIAKQAEIEATVSQYVKVYRTLERQRPTTPPIIVHPMDGMLDEIRGNLKPAWKSNLVDMNMDNYYGDASAELVHDPYLRHYKSEMANGM</sequence>
<name>A0A915IW92_ROMCU</name>
<dbReference type="Proteomes" id="UP000887565">
    <property type="component" value="Unplaced"/>
</dbReference>
<accession>A0A915IW92</accession>
<keyword evidence="1" id="KW-1185">Reference proteome</keyword>
<proteinExistence type="predicted"/>
<evidence type="ECO:0000313" key="1">
    <source>
        <dbReference type="Proteomes" id="UP000887565"/>
    </source>
</evidence>
<dbReference type="WBParaSite" id="nRc.2.0.1.t18465-RA">
    <property type="protein sequence ID" value="nRc.2.0.1.t18465-RA"/>
    <property type="gene ID" value="nRc.2.0.1.g18465"/>
</dbReference>
<dbReference type="AlphaFoldDB" id="A0A915IW92"/>
<evidence type="ECO:0000313" key="2">
    <source>
        <dbReference type="WBParaSite" id="nRc.2.0.1.t18465-RA"/>
    </source>
</evidence>